<evidence type="ECO:0000313" key="3">
    <source>
        <dbReference type="Proteomes" id="UP000077755"/>
    </source>
</evidence>
<feature type="compositionally biased region" description="Basic and acidic residues" evidence="1">
    <location>
        <begin position="251"/>
        <end position="263"/>
    </location>
</feature>
<feature type="compositionally biased region" description="Basic and acidic residues" evidence="1">
    <location>
        <begin position="303"/>
        <end position="327"/>
    </location>
</feature>
<protein>
    <submittedName>
        <fullName evidence="2">Uncharacterized protein</fullName>
    </submittedName>
</protein>
<evidence type="ECO:0000313" key="2">
    <source>
        <dbReference type="EMBL" id="WOG86518.1"/>
    </source>
</evidence>
<dbReference type="AlphaFoldDB" id="A0A175YBZ8"/>
<sequence length="990" mass="112321">MDTTPLNTEFDQGRIQFENETATTLVTLLSATLPIKVFVTTSVAVSDSISTAAPLAVDYIPAVRVPLAVKITPAVIWITVVYTQIDSIVSSKPAVTQMQSPYSDVLLEDDSDYDNVLISSFIQDTSKPSTFMHISTAHTNVSRVSEGEKKKREITELRVSVQNERQPNVLAKGEGLEHVQSEHEGATNLKALGLENSTVRTSLRLSSLEEKVAVMNENLNSLSQSFADGFSKIPVALDSFSELLHVANLPKGEKSNRSDKRELDDEPDKGDQPYGDSFQPPDQPSKESQGNTSQKEIGGASETGKREHEASAQGEQGEHEASTQREYGEATHGELNTVEIEINGERVLANISLAEDMNRSEAVRRNASVSRTILPPLRTWEPTSGSSALERSFRQREEEIAKGKGKGKLVEYADEPHTYTDDEQFEKVIHDAKAGSENRLMNWSAENSDKFGTVNLDKTNRSQDRHVKKRINLANAVRKEKGGSLIYLAFDEDIQEAVVVGQEAGERGRVNESETEATINTSVTEATVNEPEVTVRKTVVSRTEDAVMETTVNEAAVITGETENCEADPMEATLAGTESTVMPCAFNEAILKEIEDIVISTARYAQMRRREAFKYFLEKRAARWTSRMWSGTKHPANDHFKRLHNKTEVTPIQKAQENIFDVMKRLLLARVFDIGVNYDEKGNVISYMLFHPIFQGHVSQTVFDTEFKNYREADTRSIYFFELERMIEFLMDDPSVSMKTMEPILNYHTLRKREFDERYGNWIMHDDSDYLFPEEEEEDQIDELPNDVIDLTADDEVKQPQQTSQGNPSTTQQHQYTPPSYQEQREEVINLYRVQNRDHSMRPYYISRILDKPIRYKNSDQEIHINSLKKLKTIIVKEMYIRVVGSLNNLEAQFAEECEVVLESRENEDPKLDEKRRETLYSVPGRKFRINFNWNTYNIKRKVKMSKEKHQDKSCINIPEKVSTLALCPAANTTSKFLNSGNTHQTIRVF</sequence>
<feature type="region of interest" description="Disordered" evidence="1">
    <location>
        <begin position="797"/>
        <end position="823"/>
    </location>
</feature>
<organism evidence="2 3">
    <name type="scientific">Daucus carota subsp. sativus</name>
    <name type="common">Carrot</name>
    <dbReference type="NCBI Taxonomy" id="79200"/>
    <lineage>
        <taxon>Eukaryota</taxon>
        <taxon>Viridiplantae</taxon>
        <taxon>Streptophyta</taxon>
        <taxon>Embryophyta</taxon>
        <taxon>Tracheophyta</taxon>
        <taxon>Spermatophyta</taxon>
        <taxon>Magnoliopsida</taxon>
        <taxon>eudicotyledons</taxon>
        <taxon>Gunneridae</taxon>
        <taxon>Pentapetalae</taxon>
        <taxon>asterids</taxon>
        <taxon>campanulids</taxon>
        <taxon>Apiales</taxon>
        <taxon>Apiaceae</taxon>
        <taxon>Apioideae</taxon>
        <taxon>Scandiceae</taxon>
        <taxon>Daucinae</taxon>
        <taxon>Daucus</taxon>
        <taxon>Daucus sect. Daucus</taxon>
    </lineage>
</organism>
<reference evidence="2" key="2">
    <citation type="submission" date="2022-03" db="EMBL/GenBank/DDBJ databases">
        <title>Draft title - Genomic analysis of global carrot germplasm unveils the trajectory of domestication and the origin of high carotenoid orange carrot.</title>
        <authorList>
            <person name="Iorizzo M."/>
            <person name="Ellison S."/>
            <person name="Senalik D."/>
            <person name="Macko-Podgorni A."/>
            <person name="Grzebelus D."/>
            <person name="Bostan H."/>
            <person name="Rolling W."/>
            <person name="Curaba J."/>
            <person name="Simon P."/>
        </authorList>
    </citation>
    <scope>NUCLEOTIDE SEQUENCE</scope>
    <source>
        <tissue evidence="2">Leaf</tissue>
    </source>
</reference>
<name>A0A175YBZ8_DAUCS</name>
<accession>A0A175YBZ8</accession>
<feature type="region of interest" description="Disordered" evidence="1">
    <location>
        <begin position="251"/>
        <end position="327"/>
    </location>
</feature>
<keyword evidence="3" id="KW-1185">Reference proteome</keyword>
<feature type="compositionally biased region" description="Polar residues" evidence="1">
    <location>
        <begin position="286"/>
        <end position="295"/>
    </location>
</feature>
<reference evidence="2" key="1">
    <citation type="journal article" date="2016" name="Nat. Genet.">
        <title>A high-quality carrot genome assembly provides new insights into carotenoid accumulation and asterid genome evolution.</title>
        <authorList>
            <person name="Iorizzo M."/>
            <person name="Ellison S."/>
            <person name="Senalik D."/>
            <person name="Zeng P."/>
            <person name="Satapoomin P."/>
            <person name="Huang J."/>
            <person name="Bowman M."/>
            <person name="Iovene M."/>
            <person name="Sanseverino W."/>
            <person name="Cavagnaro P."/>
            <person name="Yildiz M."/>
            <person name="Macko-Podgorni A."/>
            <person name="Moranska E."/>
            <person name="Grzebelus E."/>
            <person name="Grzebelus D."/>
            <person name="Ashrafi H."/>
            <person name="Zheng Z."/>
            <person name="Cheng S."/>
            <person name="Spooner D."/>
            <person name="Van Deynze A."/>
            <person name="Simon P."/>
        </authorList>
    </citation>
    <scope>NUCLEOTIDE SEQUENCE</scope>
    <source>
        <tissue evidence="2">Leaf</tissue>
    </source>
</reference>
<dbReference type="Gramene" id="KZM80967">
    <property type="protein sequence ID" value="KZM80967"/>
    <property type="gene ID" value="DCAR_031453"/>
</dbReference>
<gene>
    <name evidence="2" type="ORF">DCAR_0205729</name>
</gene>
<dbReference type="Proteomes" id="UP000077755">
    <property type="component" value="Chromosome 2"/>
</dbReference>
<proteinExistence type="predicted"/>
<evidence type="ECO:0000256" key="1">
    <source>
        <dbReference type="SAM" id="MobiDB-lite"/>
    </source>
</evidence>
<dbReference type="EMBL" id="CP093344">
    <property type="protein sequence ID" value="WOG86518.1"/>
    <property type="molecule type" value="Genomic_DNA"/>
</dbReference>
<feature type="compositionally biased region" description="Polar residues" evidence="1">
    <location>
        <begin position="799"/>
        <end position="822"/>
    </location>
</feature>